<keyword evidence="2" id="KW-1185">Reference proteome</keyword>
<comment type="caution">
    <text evidence="1">The sequence shown here is derived from an EMBL/GenBank/DDBJ whole genome shotgun (WGS) entry which is preliminary data.</text>
</comment>
<reference evidence="1 2" key="1">
    <citation type="submission" date="2019-11" db="EMBL/GenBank/DDBJ databases">
        <title>Whole genome sequence of Oryza granulata.</title>
        <authorList>
            <person name="Li W."/>
        </authorList>
    </citation>
    <scope>NUCLEOTIDE SEQUENCE [LARGE SCALE GENOMIC DNA]</scope>
    <source>
        <strain evidence="2">cv. Menghai</strain>
        <tissue evidence="1">Leaf</tissue>
    </source>
</reference>
<organism evidence="1 2">
    <name type="scientific">Oryza meyeriana var. granulata</name>
    <dbReference type="NCBI Taxonomy" id="110450"/>
    <lineage>
        <taxon>Eukaryota</taxon>
        <taxon>Viridiplantae</taxon>
        <taxon>Streptophyta</taxon>
        <taxon>Embryophyta</taxon>
        <taxon>Tracheophyta</taxon>
        <taxon>Spermatophyta</taxon>
        <taxon>Magnoliopsida</taxon>
        <taxon>Liliopsida</taxon>
        <taxon>Poales</taxon>
        <taxon>Poaceae</taxon>
        <taxon>BOP clade</taxon>
        <taxon>Oryzoideae</taxon>
        <taxon>Oryzeae</taxon>
        <taxon>Oryzinae</taxon>
        <taxon>Oryza</taxon>
        <taxon>Oryza meyeriana</taxon>
    </lineage>
</organism>
<sequence length="86" mass="9478">MTFTSRKVLVKGEAHSQASRLDCAESRVSCCKAWGMDGTETCSEITRSNRIPLKLEDVNWEGGQCSRWDMHSGGGVWNSCYDGASD</sequence>
<gene>
    <name evidence="1" type="ORF">E2562_017624</name>
</gene>
<accession>A0A6G1BYB1</accession>
<dbReference type="Proteomes" id="UP000479710">
    <property type="component" value="Unassembled WGS sequence"/>
</dbReference>
<dbReference type="EMBL" id="SPHZ02000011">
    <property type="protein sequence ID" value="KAF0892644.1"/>
    <property type="molecule type" value="Genomic_DNA"/>
</dbReference>
<name>A0A6G1BYB1_9ORYZ</name>
<evidence type="ECO:0000313" key="1">
    <source>
        <dbReference type="EMBL" id="KAF0892644.1"/>
    </source>
</evidence>
<dbReference type="AlphaFoldDB" id="A0A6G1BYB1"/>
<proteinExistence type="predicted"/>
<protein>
    <submittedName>
        <fullName evidence="1">Uncharacterized protein</fullName>
    </submittedName>
</protein>
<evidence type="ECO:0000313" key="2">
    <source>
        <dbReference type="Proteomes" id="UP000479710"/>
    </source>
</evidence>